<evidence type="ECO:0000256" key="1">
    <source>
        <dbReference type="SAM" id="MobiDB-lite"/>
    </source>
</evidence>
<organism evidence="2 3">
    <name type="scientific">Seiridium cardinale</name>
    <dbReference type="NCBI Taxonomy" id="138064"/>
    <lineage>
        <taxon>Eukaryota</taxon>
        <taxon>Fungi</taxon>
        <taxon>Dikarya</taxon>
        <taxon>Ascomycota</taxon>
        <taxon>Pezizomycotina</taxon>
        <taxon>Sordariomycetes</taxon>
        <taxon>Xylariomycetidae</taxon>
        <taxon>Amphisphaeriales</taxon>
        <taxon>Sporocadaceae</taxon>
        <taxon>Seiridium</taxon>
    </lineage>
</organism>
<feature type="compositionally biased region" description="Polar residues" evidence="1">
    <location>
        <begin position="17"/>
        <end position="31"/>
    </location>
</feature>
<accession>A0ABR2YAA4</accession>
<keyword evidence="3" id="KW-1185">Reference proteome</keyword>
<feature type="region of interest" description="Disordered" evidence="1">
    <location>
        <begin position="1"/>
        <end position="46"/>
    </location>
</feature>
<evidence type="ECO:0000313" key="2">
    <source>
        <dbReference type="EMBL" id="KAK9784139.1"/>
    </source>
</evidence>
<reference evidence="2 3" key="1">
    <citation type="submission" date="2024-02" db="EMBL/GenBank/DDBJ databases">
        <title>First draft genome assembly of two strains of Seiridium cardinale.</title>
        <authorList>
            <person name="Emiliani G."/>
            <person name="Scali E."/>
        </authorList>
    </citation>
    <scope>NUCLEOTIDE SEQUENCE [LARGE SCALE GENOMIC DNA]</scope>
    <source>
        <strain evidence="2 3">BM-138-000479</strain>
    </source>
</reference>
<dbReference type="EMBL" id="JARVKM010000001">
    <property type="protein sequence ID" value="KAK9784139.1"/>
    <property type="molecule type" value="Genomic_DNA"/>
</dbReference>
<evidence type="ECO:0000313" key="3">
    <source>
        <dbReference type="Proteomes" id="UP001465668"/>
    </source>
</evidence>
<dbReference type="Proteomes" id="UP001465668">
    <property type="component" value="Unassembled WGS sequence"/>
</dbReference>
<proteinExistence type="predicted"/>
<comment type="caution">
    <text evidence="2">The sequence shown here is derived from an EMBL/GenBank/DDBJ whole genome shotgun (WGS) entry which is preliminary data.</text>
</comment>
<name>A0ABR2YAA4_9PEZI</name>
<sequence>MSTTSSTSSASKTSPTNEKSSWTKRSFTKQAPSTTTSSKPTPTPIPTDEVWIEFQQEFVSSDGAFAAGSSWVMFAKKNDEKDLELYQTEASAQAHASDNNAPGNVPWPDDFSSNSRTVGVSGSQMFSNCQDICTKSSKDSAIEISPAASDEIYEGPGTLKWRRASVRDVSPWNVRIATWVIDFDQDPDSWKAWFCMPPGFGALHSKSRSISSRTRHNGSSHYWRQGGQGQWSRRLWVGASNLSGDDKELESDVYRISDVLRGAHSLVIAVGQSSTAIVNRTLGKLELTVTALKCIYTRKTTQHLLEPYCRVVGISGKSKNLQGADMDAIILDGAFEASIQWKSFYPAKYVTGFSWKRWLYLQLMESNAMLLSIALFAWAIGQDWSRNGKPIVDQAITLLDAFCGSFSKNASLLGTLDSTLDQFEVRA</sequence>
<protein>
    <submittedName>
        <fullName evidence="2">Uncharacterized protein</fullName>
    </submittedName>
</protein>
<gene>
    <name evidence="2" type="ORF">SCAR479_00698</name>
</gene>
<feature type="compositionally biased region" description="Low complexity" evidence="1">
    <location>
        <begin position="1"/>
        <end position="16"/>
    </location>
</feature>